<sequence>MAKTLILGGVKSGKSRLAEQRAINSKLAVCYIATAHANDSEMQQRIALHQQQRPTHWTTVEVPLNLAAALQQQDDADKCILVDCLTLWLTNLLLADDENLLTTEIQRLLETLPTLQADIILVSNETSMGIVPMGELTRRFCDEAGRLHQQLAVLMDNVILTVAGLPHALKGN</sequence>
<dbReference type="GO" id="GO:0005525">
    <property type="term" value="F:GTP binding"/>
    <property type="evidence" value="ECO:0007669"/>
    <property type="project" value="UniProtKB-UniRule"/>
</dbReference>
<feature type="binding site" evidence="16">
    <location>
        <position position="61"/>
    </location>
    <ligand>
        <name>GTP</name>
        <dbReference type="ChEBI" id="CHEBI:37565"/>
    </ligand>
</feature>
<dbReference type="GO" id="GO:0043752">
    <property type="term" value="F:adenosylcobinamide kinase activity"/>
    <property type="evidence" value="ECO:0007669"/>
    <property type="project" value="UniProtKB-EC"/>
</dbReference>
<evidence type="ECO:0000256" key="5">
    <source>
        <dbReference type="ARBA" id="ARBA00004692"/>
    </source>
</evidence>
<comment type="pathway">
    <text evidence="5 14">Cofactor biosynthesis; adenosylcobalamin biosynthesis; adenosylcobalamin from cob(II)yrinate a,c-diamide: step 6/7.</text>
</comment>
<dbReference type="PANTHER" id="PTHR34848:SF1">
    <property type="entry name" value="BIFUNCTIONAL ADENOSYLCOBALAMIN BIOSYNTHESIS PROTEIN COBU"/>
    <property type="match status" value="1"/>
</dbReference>
<reference evidence="17 18" key="1">
    <citation type="submission" date="2016-07" db="EMBL/GenBank/DDBJ databases">
        <title>Draft Genome Sequence of Methylophaga muralis Bur 1.</title>
        <authorList>
            <person name="Vasilenko O.V."/>
            <person name="Doronina N.V."/>
            <person name="Shmareva M.N."/>
            <person name="Tarlachkov S.V."/>
            <person name="Mustakhimov I."/>
            <person name="Trotsenko Y.A."/>
        </authorList>
    </citation>
    <scope>NUCLEOTIDE SEQUENCE [LARGE SCALE GENOMIC DNA]</scope>
    <source>
        <strain evidence="17 18">Bur 1</strain>
    </source>
</reference>
<dbReference type="Gene3D" id="3.40.50.300">
    <property type="entry name" value="P-loop containing nucleotide triphosphate hydrolases"/>
    <property type="match status" value="1"/>
</dbReference>
<dbReference type="PANTHER" id="PTHR34848">
    <property type="match status" value="1"/>
</dbReference>
<evidence type="ECO:0000256" key="11">
    <source>
        <dbReference type="ARBA" id="ARBA00022777"/>
    </source>
</evidence>
<keyword evidence="12 14" id="KW-0067">ATP-binding</keyword>
<dbReference type="GO" id="GO:0009236">
    <property type="term" value="P:cobalamin biosynthetic process"/>
    <property type="evidence" value="ECO:0007669"/>
    <property type="project" value="UniProtKB-UniRule"/>
</dbReference>
<dbReference type="EC" id="2.7.1.156" evidence="14"/>
<keyword evidence="18" id="KW-1185">Reference proteome</keyword>
<evidence type="ECO:0000256" key="3">
    <source>
        <dbReference type="ARBA" id="ARBA00001522"/>
    </source>
</evidence>
<evidence type="ECO:0000256" key="4">
    <source>
        <dbReference type="ARBA" id="ARBA00003889"/>
    </source>
</evidence>
<keyword evidence="8 14" id="KW-0169">Cobalamin biosynthesis</keyword>
<keyword evidence="10 14" id="KW-0547">Nucleotide-binding</keyword>
<evidence type="ECO:0000256" key="7">
    <source>
        <dbReference type="ARBA" id="ARBA00007490"/>
    </source>
</evidence>
<dbReference type="EC" id="2.7.7.62" evidence="14"/>
<evidence type="ECO:0000256" key="8">
    <source>
        <dbReference type="ARBA" id="ARBA00022573"/>
    </source>
</evidence>
<evidence type="ECO:0000256" key="9">
    <source>
        <dbReference type="ARBA" id="ARBA00022679"/>
    </source>
</evidence>
<dbReference type="RefSeq" id="WP_069296044.1">
    <property type="nucleotide sequence ID" value="NZ_MCRI01000014.1"/>
</dbReference>
<accession>A0A1E3GRR4</accession>
<dbReference type="Proteomes" id="UP000094379">
    <property type="component" value="Unassembled WGS sequence"/>
</dbReference>
<dbReference type="AlphaFoldDB" id="A0A1E3GRR4"/>
<dbReference type="CDD" id="cd00544">
    <property type="entry name" value="CobU"/>
    <property type="match status" value="1"/>
</dbReference>
<comment type="similarity">
    <text evidence="7 14">Belongs to the CobU/CobP family.</text>
</comment>
<dbReference type="Pfam" id="PF02283">
    <property type="entry name" value="CobU"/>
    <property type="match status" value="1"/>
</dbReference>
<keyword evidence="13 14" id="KW-0342">GTP-binding</keyword>
<proteinExistence type="inferred from homology"/>
<dbReference type="PIRSF" id="PIRSF006135">
    <property type="entry name" value="CobU"/>
    <property type="match status" value="1"/>
</dbReference>
<comment type="catalytic activity">
    <reaction evidence="1 14">
        <text>adenosylcob(III)inamide + ATP = adenosylcob(III)inamide phosphate + ADP + H(+)</text>
        <dbReference type="Rhea" id="RHEA:15769"/>
        <dbReference type="ChEBI" id="CHEBI:2480"/>
        <dbReference type="ChEBI" id="CHEBI:15378"/>
        <dbReference type="ChEBI" id="CHEBI:30616"/>
        <dbReference type="ChEBI" id="CHEBI:58502"/>
        <dbReference type="ChEBI" id="CHEBI:456216"/>
        <dbReference type="EC" id="2.7.1.156"/>
    </reaction>
</comment>
<dbReference type="PATRIC" id="fig|291169.3.peg.1593"/>
<dbReference type="EMBL" id="MCRI01000014">
    <property type="protein sequence ID" value="ODN66758.1"/>
    <property type="molecule type" value="Genomic_DNA"/>
</dbReference>
<dbReference type="GO" id="GO:0008820">
    <property type="term" value="F:cobinamide phosphate guanylyltransferase activity"/>
    <property type="evidence" value="ECO:0007669"/>
    <property type="project" value="UniProtKB-UniRule"/>
</dbReference>
<evidence type="ECO:0000256" key="14">
    <source>
        <dbReference type="PIRNR" id="PIRNR006135"/>
    </source>
</evidence>
<comment type="function">
    <text evidence="4 14">Catalyzes ATP-dependent phosphorylation of adenosylcobinamide and addition of GMP to adenosylcobinamide phosphate.</text>
</comment>
<dbReference type="InterPro" id="IPR003203">
    <property type="entry name" value="CobU/CobP"/>
</dbReference>
<evidence type="ECO:0000256" key="12">
    <source>
        <dbReference type="ARBA" id="ARBA00022840"/>
    </source>
</evidence>
<evidence type="ECO:0000313" key="17">
    <source>
        <dbReference type="EMBL" id="ODN66758.1"/>
    </source>
</evidence>
<dbReference type="NCBIfam" id="NF004469">
    <property type="entry name" value="PRK05800.1"/>
    <property type="match status" value="1"/>
</dbReference>
<keyword evidence="11 14" id="KW-0418">Kinase</keyword>
<dbReference type="UniPathway" id="UPA00148">
    <property type="reaction ID" value="UER00236"/>
</dbReference>
<evidence type="ECO:0000313" key="18">
    <source>
        <dbReference type="Proteomes" id="UP000094379"/>
    </source>
</evidence>
<evidence type="ECO:0000256" key="6">
    <source>
        <dbReference type="ARBA" id="ARBA00005159"/>
    </source>
</evidence>
<dbReference type="InterPro" id="IPR027417">
    <property type="entry name" value="P-loop_NTPase"/>
</dbReference>
<comment type="catalytic activity">
    <reaction evidence="3">
        <text>adenosylcob(III)inamide + GTP = adenosylcob(III)inamide phosphate + GDP + H(+)</text>
        <dbReference type="Rhea" id="RHEA:15765"/>
        <dbReference type="ChEBI" id="CHEBI:2480"/>
        <dbReference type="ChEBI" id="CHEBI:15378"/>
        <dbReference type="ChEBI" id="CHEBI:37565"/>
        <dbReference type="ChEBI" id="CHEBI:58189"/>
        <dbReference type="ChEBI" id="CHEBI:58502"/>
        <dbReference type="EC" id="2.7.1.156"/>
    </reaction>
</comment>
<organism evidence="17 18">
    <name type="scientific">Methylophaga muralis</name>
    <dbReference type="NCBI Taxonomy" id="291169"/>
    <lineage>
        <taxon>Bacteria</taxon>
        <taxon>Pseudomonadati</taxon>
        <taxon>Pseudomonadota</taxon>
        <taxon>Gammaproteobacteria</taxon>
        <taxon>Thiotrichales</taxon>
        <taxon>Piscirickettsiaceae</taxon>
        <taxon>Methylophaga</taxon>
    </lineage>
</organism>
<name>A0A1E3GRR4_9GAMM</name>
<feature type="binding site" evidence="16">
    <location>
        <position position="83"/>
    </location>
    <ligand>
        <name>GTP</name>
        <dbReference type="ChEBI" id="CHEBI:37565"/>
    </ligand>
</feature>
<dbReference type="GO" id="GO:0005524">
    <property type="term" value="F:ATP binding"/>
    <property type="evidence" value="ECO:0007669"/>
    <property type="project" value="UniProtKB-UniRule"/>
</dbReference>
<evidence type="ECO:0000256" key="16">
    <source>
        <dbReference type="PIRSR" id="PIRSR006135-2"/>
    </source>
</evidence>
<feature type="active site" description="GMP-histidine intermediate" evidence="15">
    <location>
        <position position="49"/>
    </location>
</feature>
<evidence type="ECO:0000256" key="1">
    <source>
        <dbReference type="ARBA" id="ARBA00000312"/>
    </source>
</evidence>
<dbReference type="SUPFAM" id="SSF52540">
    <property type="entry name" value="P-loop containing nucleoside triphosphate hydrolases"/>
    <property type="match status" value="1"/>
</dbReference>
<evidence type="ECO:0000256" key="2">
    <source>
        <dbReference type="ARBA" id="ARBA00000711"/>
    </source>
</evidence>
<evidence type="ECO:0000256" key="15">
    <source>
        <dbReference type="PIRSR" id="PIRSR006135-1"/>
    </source>
</evidence>
<feature type="binding site" evidence="16">
    <location>
        <begin position="33"/>
        <end position="35"/>
    </location>
    <ligand>
        <name>GTP</name>
        <dbReference type="ChEBI" id="CHEBI:37565"/>
    </ligand>
</feature>
<keyword evidence="9 14" id="KW-0808">Transferase</keyword>
<comment type="catalytic activity">
    <reaction evidence="2 14">
        <text>adenosylcob(III)inamide phosphate + GTP + H(+) = adenosylcob(III)inamide-GDP + diphosphate</text>
        <dbReference type="Rhea" id="RHEA:22712"/>
        <dbReference type="ChEBI" id="CHEBI:15378"/>
        <dbReference type="ChEBI" id="CHEBI:33019"/>
        <dbReference type="ChEBI" id="CHEBI:37565"/>
        <dbReference type="ChEBI" id="CHEBI:58502"/>
        <dbReference type="ChEBI" id="CHEBI:60487"/>
        <dbReference type="EC" id="2.7.7.62"/>
    </reaction>
</comment>
<gene>
    <name evidence="17" type="primary">cobP</name>
    <name evidence="17" type="ORF">A9E74_01585</name>
</gene>
<dbReference type="STRING" id="291169.A9E74_01585"/>
<evidence type="ECO:0000256" key="10">
    <source>
        <dbReference type="ARBA" id="ARBA00022741"/>
    </source>
</evidence>
<comment type="caution">
    <text evidence="17">The sequence shown here is derived from an EMBL/GenBank/DDBJ whole genome shotgun (WGS) entry which is preliminary data.</text>
</comment>
<protein>
    <recommendedName>
        <fullName evidence="14">Bifunctional adenosylcobalamin biosynthesis protein</fullName>
        <ecNumber evidence="14">2.7.1.156</ecNumber>
        <ecNumber evidence="14">2.7.7.62</ecNumber>
    </recommendedName>
</protein>
<comment type="pathway">
    <text evidence="6 14">Cofactor biosynthesis; adenosylcobalamin biosynthesis; adenosylcobalamin from cob(II)yrinate a,c-diamide: step 5/7.</text>
</comment>
<feature type="binding site" evidence="16">
    <location>
        <begin position="8"/>
        <end position="15"/>
    </location>
    <ligand>
        <name>GTP</name>
        <dbReference type="ChEBI" id="CHEBI:37565"/>
    </ligand>
</feature>
<evidence type="ECO:0000256" key="13">
    <source>
        <dbReference type="ARBA" id="ARBA00023134"/>
    </source>
</evidence>